<evidence type="ECO:0000256" key="1">
    <source>
        <dbReference type="SAM" id="MobiDB-lite"/>
    </source>
</evidence>
<gene>
    <name evidence="3" type="ORF">F53441_5744</name>
</gene>
<comment type="caution">
    <text evidence="3">The sequence shown here is derived from an EMBL/GenBank/DDBJ whole genome shotgun (WGS) entry which is preliminary data.</text>
</comment>
<sequence length="296" mass="32817">MPRARSNRSLSASRPRGRAELAASLQALLANDHVDLEILKPGAPWPSATEIAQLPADSDSNNNLEPVIVCAPEEPELVDPALYTDPFPTNIELEPDWLSKLMDSSQGCEVPELVSCPTAESISTGPSTLSACNTDYVSHFSSNSMIQWDTLLDSMCSPAPHSGHTAESQDRETEEQPRKSVDSSVSEQLSPRKRQRPHYAIEKRYRAGLQERFEALRDCVSSLKQTQQELIEGDDGFRNSDADKAGRMNKAEVLNQATVYIQQLQEENEVALEHVKLLIGQLRIIKRAMRQALGQI</sequence>
<dbReference type="PROSITE" id="PS50888">
    <property type="entry name" value="BHLH"/>
    <property type="match status" value="1"/>
</dbReference>
<feature type="region of interest" description="Disordered" evidence="1">
    <location>
        <begin position="157"/>
        <end position="198"/>
    </location>
</feature>
<feature type="compositionally biased region" description="Basic and acidic residues" evidence="1">
    <location>
        <begin position="167"/>
        <end position="181"/>
    </location>
</feature>
<dbReference type="GO" id="GO:0046983">
    <property type="term" value="F:protein dimerization activity"/>
    <property type="evidence" value="ECO:0007669"/>
    <property type="project" value="InterPro"/>
</dbReference>
<dbReference type="Pfam" id="PF00010">
    <property type="entry name" value="HLH"/>
    <property type="match status" value="1"/>
</dbReference>
<dbReference type="EMBL" id="JAADJG010000224">
    <property type="protein sequence ID" value="KAF4451242.1"/>
    <property type="molecule type" value="Genomic_DNA"/>
</dbReference>
<reference evidence="3" key="1">
    <citation type="submission" date="2020-01" db="EMBL/GenBank/DDBJ databases">
        <title>Identification and distribution of gene clusters putatively required for synthesis of sphingolipid metabolism inhibitors in phylogenetically diverse species of the filamentous fungus Fusarium.</title>
        <authorList>
            <person name="Kim H.-S."/>
            <person name="Busman M."/>
            <person name="Brown D.W."/>
            <person name="Divon H."/>
            <person name="Uhlig S."/>
            <person name="Proctor R.H."/>
        </authorList>
    </citation>
    <scope>NUCLEOTIDE SEQUENCE</scope>
    <source>
        <strain evidence="3">NRRL 53441</strain>
    </source>
</reference>
<accession>A0A8H4KJ14</accession>
<dbReference type="SMART" id="SM00353">
    <property type="entry name" value="HLH"/>
    <property type="match status" value="1"/>
</dbReference>
<dbReference type="OrthoDB" id="2133190at2759"/>
<dbReference type="PANTHER" id="PTHR47336:SF2">
    <property type="entry name" value="TRANSCRIPTION FACTOR HMS1-RELATED"/>
    <property type="match status" value="1"/>
</dbReference>
<evidence type="ECO:0000313" key="4">
    <source>
        <dbReference type="Proteomes" id="UP000605986"/>
    </source>
</evidence>
<dbReference type="PANTHER" id="PTHR47336">
    <property type="entry name" value="TRANSCRIPTION FACTOR HMS1-RELATED"/>
    <property type="match status" value="1"/>
</dbReference>
<dbReference type="Proteomes" id="UP000605986">
    <property type="component" value="Unassembled WGS sequence"/>
</dbReference>
<dbReference type="InterPro" id="IPR036638">
    <property type="entry name" value="HLH_DNA-bd_sf"/>
</dbReference>
<keyword evidence="4" id="KW-1185">Reference proteome</keyword>
<dbReference type="SUPFAM" id="SSF47459">
    <property type="entry name" value="HLH, helix-loop-helix DNA-binding domain"/>
    <property type="match status" value="1"/>
</dbReference>
<dbReference type="InterPro" id="IPR011598">
    <property type="entry name" value="bHLH_dom"/>
</dbReference>
<dbReference type="CDD" id="cd11395">
    <property type="entry name" value="bHLHzip_SREBP_like"/>
    <property type="match status" value="1"/>
</dbReference>
<dbReference type="AlphaFoldDB" id="A0A8H4KJ14"/>
<dbReference type="Gene3D" id="4.10.280.10">
    <property type="entry name" value="Helix-loop-helix DNA-binding domain"/>
    <property type="match status" value="1"/>
</dbReference>
<protein>
    <submittedName>
        <fullName evidence="3">Putative HLH DNA binding domain protein</fullName>
    </submittedName>
</protein>
<organism evidence="3 4">
    <name type="scientific">Fusarium austroafricanum</name>
    <dbReference type="NCBI Taxonomy" id="2364996"/>
    <lineage>
        <taxon>Eukaryota</taxon>
        <taxon>Fungi</taxon>
        <taxon>Dikarya</taxon>
        <taxon>Ascomycota</taxon>
        <taxon>Pezizomycotina</taxon>
        <taxon>Sordariomycetes</taxon>
        <taxon>Hypocreomycetidae</taxon>
        <taxon>Hypocreales</taxon>
        <taxon>Nectriaceae</taxon>
        <taxon>Fusarium</taxon>
        <taxon>Fusarium concolor species complex</taxon>
    </lineage>
</organism>
<evidence type="ECO:0000313" key="3">
    <source>
        <dbReference type="EMBL" id="KAF4451242.1"/>
    </source>
</evidence>
<evidence type="ECO:0000259" key="2">
    <source>
        <dbReference type="PROSITE" id="PS50888"/>
    </source>
</evidence>
<feature type="domain" description="BHLH" evidence="2">
    <location>
        <begin position="193"/>
        <end position="264"/>
    </location>
</feature>
<name>A0A8H4KJ14_9HYPO</name>
<dbReference type="InterPro" id="IPR052099">
    <property type="entry name" value="Regulatory_TF_Diverse"/>
</dbReference>
<proteinExistence type="predicted"/>